<feature type="domain" description="DUF7065" evidence="2">
    <location>
        <begin position="4"/>
        <end position="52"/>
    </location>
</feature>
<dbReference type="InterPro" id="IPR055493">
    <property type="entry name" value="DUF7065"/>
</dbReference>
<feature type="non-terminal residue" evidence="3">
    <location>
        <position position="1"/>
    </location>
</feature>
<dbReference type="InterPro" id="IPR055492">
    <property type="entry name" value="DUF7064"/>
</dbReference>
<protein>
    <recommendedName>
        <fullName evidence="4">AttH domain-containing protein</fullName>
    </recommendedName>
</protein>
<name>A0A382GW94_9ZZZZ</name>
<feature type="domain" description="DUF7065" evidence="2">
    <location>
        <begin position="147"/>
        <end position="182"/>
    </location>
</feature>
<evidence type="ECO:0008006" key="4">
    <source>
        <dbReference type="Google" id="ProtNLM"/>
    </source>
</evidence>
<dbReference type="Pfam" id="PF23212">
    <property type="entry name" value="DUF7064"/>
    <property type="match status" value="1"/>
</dbReference>
<sequence>VADERRHDAGPERLWNESWYLDWFDTDGRTGGYVRLGVCPNLGHAWFWCALVGQGEPPVLVVDQETPIPAGPGLEVRSSGLWADLIVEGPLEHFSVEVEAFGVALDEPADAYRGMRGERLPVGVDLGWETDGPSEGVEPWAFHYDFTTRYEIPCRVAGEVRIGDRRITVDGWGQRDHSWAERDWWATGWTWFSGRLEDGERFHAVALEGRDEGIGYRSTPAGLVVEYGVSSTPELGEMGIPVGGQVTLGELSFDLDPVGWAPVLLVDPDDGRLSRFPRGLVAVTTSDGRQGHAWVEYNQPQA</sequence>
<proteinExistence type="predicted"/>
<evidence type="ECO:0000259" key="2">
    <source>
        <dbReference type="Pfam" id="PF23213"/>
    </source>
</evidence>
<evidence type="ECO:0000259" key="1">
    <source>
        <dbReference type="Pfam" id="PF23212"/>
    </source>
</evidence>
<accession>A0A382GW94</accession>
<gene>
    <name evidence="3" type="ORF">METZ01_LOCUS232200</name>
</gene>
<dbReference type="Pfam" id="PF23213">
    <property type="entry name" value="DUF7065"/>
    <property type="match status" value="2"/>
</dbReference>
<evidence type="ECO:0000313" key="3">
    <source>
        <dbReference type="EMBL" id="SVB79346.1"/>
    </source>
</evidence>
<reference evidence="3" key="1">
    <citation type="submission" date="2018-05" db="EMBL/GenBank/DDBJ databases">
        <authorList>
            <person name="Lanie J.A."/>
            <person name="Ng W.-L."/>
            <person name="Kazmierczak K.M."/>
            <person name="Andrzejewski T.M."/>
            <person name="Davidsen T.M."/>
            <person name="Wayne K.J."/>
            <person name="Tettelin H."/>
            <person name="Glass J.I."/>
            <person name="Rusch D."/>
            <person name="Podicherti R."/>
            <person name="Tsui H.-C.T."/>
            <person name="Winkler M.E."/>
        </authorList>
    </citation>
    <scope>NUCLEOTIDE SEQUENCE</scope>
</reference>
<dbReference type="EMBL" id="UINC01057794">
    <property type="protein sequence ID" value="SVB79346.1"/>
    <property type="molecule type" value="Genomic_DNA"/>
</dbReference>
<dbReference type="SUPFAM" id="SSF159245">
    <property type="entry name" value="AttH-like"/>
    <property type="match status" value="1"/>
</dbReference>
<feature type="domain" description="DUF7064" evidence="1">
    <location>
        <begin position="184"/>
        <end position="300"/>
    </location>
</feature>
<organism evidence="3">
    <name type="scientific">marine metagenome</name>
    <dbReference type="NCBI Taxonomy" id="408172"/>
    <lineage>
        <taxon>unclassified sequences</taxon>
        <taxon>metagenomes</taxon>
        <taxon>ecological metagenomes</taxon>
    </lineage>
</organism>
<dbReference type="AlphaFoldDB" id="A0A382GW94"/>